<dbReference type="InterPro" id="IPR017853">
    <property type="entry name" value="GH"/>
</dbReference>
<dbReference type="AlphaFoldDB" id="A0A8J7WN62"/>
<name>A0A8J7WN62_9ACTN</name>
<gene>
    <name evidence="1" type="ORF">KGA66_07635</name>
</gene>
<evidence type="ECO:0000313" key="1">
    <source>
        <dbReference type="EMBL" id="MBS2962909.1"/>
    </source>
</evidence>
<organism evidence="1 2">
    <name type="scientific">Actinocrinis puniceicyclus</name>
    <dbReference type="NCBI Taxonomy" id="977794"/>
    <lineage>
        <taxon>Bacteria</taxon>
        <taxon>Bacillati</taxon>
        <taxon>Actinomycetota</taxon>
        <taxon>Actinomycetes</taxon>
        <taxon>Catenulisporales</taxon>
        <taxon>Actinospicaceae</taxon>
        <taxon>Actinocrinis</taxon>
    </lineage>
</organism>
<proteinExistence type="predicted"/>
<evidence type="ECO:0000313" key="2">
    <source>
        <dbReference type="Proteomes" id="UP000677913"/>
    </source>
</evidence>
<dbReference type="Proteomes" id="UP000677913">
    <property type="component" value="Unassembled WGS sequence"/>
</dbReference>
<sequence>MTRTMYDGVDASLLPTSAELVGGYVDGLYRWSAANWTRFPDAVKVRIAVFPTTNDGHVLDVEPGNATPAESVDWVLMRRHAGVDPTVYMSYSTWPQLRSAFQARGVAEPHYWVALYDGVATIPAGAVAKQYYNNNQLGYDLSVVADHWPGVDPSPIAVPTARVRRNDMHVDLKLNTPVVFTNPAAALGGQAIMLLASDFGTANVRVATYSFKTEGWSVSEHEITSTGAALSLPLPADTNKVSVVVTAGDFPVGLDVLA</sequence>
<accession>A0A8J7WN62</accession>
<dbReference type="RefSeq" id="WP_211466089.1">
    <property type="nucleotide sequence ID" value="NZ_JAGSXH010000017.1"/>
</dbReference>
<dbReference type="SUPFAM" id="SSF51445">
    <property type="entry name" value="(Trans)glycosidases"/>
    <property type="match status" value="1"/>
</dbReference>
<dbReference type="EMBL" id="JAGSXH010000017">
    <property type="protein sequence ID" value="MBS2962909.1"/>
    <property type="molecule type" value="Genomic_DNA"/>
</dbReference>
<reference evidence="1" key="1">
    <citation type="submission" date="2021-04" db="EMBL/GenBank/DDBJ databases">
        <title>Genome based classification of Actinospica acidithermotolerans sp. nov., an actinobacterium isolated from an Indonesian hot spring.</title>
        <authorList>
            <person name="Kusuma A.B."/>
            <person name="Putra K.E."/>
            <person name="Nafisah S."/>
            <person name="Loh J."/>
            <person name="Nouioui I."/>
            <person name="Goodfellow M."/>
        </authorList>
    </citation>
    <scope>NUCLEOTIDE SEQUENCE</scope>
    <source>
        <strain evidence="1">DSM 45618</strain>
    </source>
</reference>
<protein>
    <submittedName>
        <fullName evidence="1">Uncharacterized protein</fullName>
    </submittedName>
</protein>
<keyword evidence="2" id="KW-1185">Reference proteome</keyword>
<comment type="caution">
    <text evidence="1">The sequence shown here is derived from an EMBL/GenBank/DDBJ whole genome shotgun (WGS) entry which is preliminary data.</text>
</comment>